<name>A0ABT1EKN2_9FIRM</name>
<evidence type="ECO:0000313" key="1">
    <source>
        <dbReference type="EMBL" id="MCP1111258.1"/>
    </source>
</evidence>
<gene>
    <name evidence="1" type="ORF">NK118_13465</name>
</gene>
<proteinExistence type="predicted"/>
<comment type="caution">
    <text evidence="1">The sequence shown here is derived from an EMBL/GenBank/DDBJ whole genome shotgun (WGS) entry which is preliminary data.</text>
</comment>
<dbReference type="InterPro" id="IPR012550">
    <property type="entry name" value="DUF1706"/>
</dbReference>
<dbReference type="PANTHER" id="PTHR40658:SF4">
    <property type="entry name" value="HYPOTHETICAL CYTOSOLIC PROTEIN"/>
    <property type="match status" value="1"/>
</dbReference>
<dbReference type="Pfam" id="PF08020">
    <property type="entry name" value="DUF1706"/>
    <property type="match status" value="1"/>
</dbReference>
<dbReference type="PIRSF" id="PIRSF031551">
    <property type="entry name" value="DUF1706"/>
    <property type="match status" value="1"/>
</dbReference>
<organism evidence="1 2">
    <name type="scientific">Ohessyouella blattaphilus</name>
    <dbReference type="NCBI Taxonomy" id="2949333"/>
    <lineage>
        <taxon>Bacteria</taxon>
        <taxon>Bacillati</taxon>
        <taxon>Bacillota</taxon>
        <taxon>Clostridia</taxon>
        <taxon>Lachnospirales</taxon>
        <taxon>Lachnospiraceae</taxon>
        <taxon>Ohessyouella</taxon>
    </lineage>
</organism>
<sequence length="182" mass="21617">MPRPTTKKDLIEAANNQFTKMQTLIANMSVEERQIPFEFGDDPKDKEAHWKRDKNLRDIFIHLYEWHQLLLNWVVENQKGNPRPFLLEPYNWRTYGEMNVEFWKKHQDTPYEQATDMLNKSHKDVLALIKGFSNEELFEKSYFPWSGNNSIGSYCVSATASHYDWAMKKIKRQTKKIRGGSK</sequence>
<dbReference type="RefSeq" id="WP_262070136.1">
    <property type="nucleotide sequence ID" value="NZ_JAMXOC010000027.1"/>
</dbReference>
<keyword evidence="2" id="KW-1185">Reference proteome</keyword>
<accession>A0ABT1EKN2</accession>
<dbReference type="Gene3D" id="1.20.120.450">
    <property type="entry name" value="dinb family like domain"/>
    <property type="match status" value="1"/>
</dbReference>
<dbReference type="Proteomes" id="UP001523565">
    <property type="component" value="Unassembled WGS sequence"/>
</dbReference>
<protein>
    <submittedName>
        <fullName evidence="1">ClbS/DfsB family four-helix bundle protein</fullName>
    </submittedName>
</protein>
<evidence type="ECO:0000313" key="2">
    <source>
        <dbReference type="Proteomes" id="UP001523565"/>
    </source>
</evidence>
<dbReference type="PANTHER" id="PTHR40658">
    <property type="match status" value="1"/>
</dbReference>
<dbReference type="InterPro" id="IPR034660">
    <property type="entry name" value="DinB/YfiT-like"/>
</dbReference>
<dbReference type="EMBL" id="JAMZFV010000027">
    <property type="protein sequence ID" value="MCP1111258.1"/>
    <property type="molecule type" value="Genomic_DNA"/>
</dbReference>
<reference evidence="1 2" key="1">
    <citation type="journal article" date="2022" name="Genome Biol. Evol.">
        <title>Host diet, physiology and behaviors set the stage for Lachnospiraceae cladogenesis.</title>
        <authorList>
            <person name="Vera-Ponce De Leon A."/>
            <person name="Schneider M."/>
            <person name="Jahnes B.C."/>
            <person name="Sadowski V."/>
            <person name="Camuy-Velez L.A."/>
            <person name="Duan J."/>
            <person name="Sabree Z.L."/>
        </authorList>
    </citation>
    <scope>NUCLEOTIDE SEQUENCE [LARGE SCALE GENOMIC DNA]</scope>
    <source>
        <strain evidence="1 2">PAL227</strain>
    </source>
</reference>